<accession>A0ABT5BT02</accession>
<gene>
    <name evidence="2" type="ORF">POL72_06050</name>
</gene>
<name>A0ABT5BT02_9BACT</name>
<protein>
    <submittedName>
        <fullName evidence="2">DUF4180 domain-containing protein</fullName>
    </submittedName>
</protein>
<organism evidence="2 3">
    <name type="scientific">Sorangium atrum</name>
    <dbReference type="NCBI Taxonomy" id="2995308"/>
    <lineage>
        <taxon>Bacteria</taxon>
        <taxon>Pseudomonadati</taxon>
        <taxon>Myxococcota</taxon>
        <taxon>Polyangia</taxon>
        <taxon>Polyangiales</taxon>
        <taxon>Polyangiaceae</taxon>
        <taxon>Sorangium</taxon>
    </lineage>
</organism>
<feature type="domain" description="DUF4180" evidence="1">
    <location>
        <begin position="10"/>
        <end position="118"/>
    </location>
</feature>
<comment type="caution">
    <text evidence="2">The sequence shown here is derived from an EMBL/GenBank/DDBJ whole genome shotgun (WGS) entry which is preliminary data.</text>
</comment>
<sequence>MDLAVVDEGGVQFVEGSPDHGLMASVRDVDRVIEACFSGGVRCALLHPANLTAAFFDLSSGEAGEILQKLRNYWIRLAVVCPPGAVDFSSRFGEMVAEERRGQHFGVFEARHAAIAWLGRT</sequence>
<dbReference type="Pfam" id="PF13788">
    <property type="entry name" value="DUF4180"/>
    <property type="match status" value="1"/>
</dbReference>
<dbReference type="EMBL" id="JAQNDK010000001">
    <property type="protein sequence ID" value="MDC0677297.1"/>
    <property type="molecule type" value="Genomic_DNA"/>
</dbReference>
<dbReference type="InterPro" id="IPR025438">
    <property type="entry name" value="DUF4180"/>
</dbReference>
<reference evidence="2 3" key="1">
    <citation type="submission" date="2023-01" db="EMBL/GenBank/DDBJ databases">
        <title>Minimal conservation of predation-associated metabolite biosynthetic gene clusters underscores biosynthetic potential of Myxococcota including descriptions for ten novel species: Archangium lansinium sp. nov., Myxococcus landrumus sp. nov., Nannocystis bai.</title>
        <authorList>
            <person name="Ahearne A."/>
            <person name="Stevens C."/>
            <person name="Dowd S."/>
        </authorList>
    </citation>
    <scope>NUCLEOTIDE SEQUENCE [LARGE SCALE GENOMIC DNA]</scope>
    <source>
        <strain evidence="2 3">WIWO2</strain>
    </source>
</reference>
<dbReference type="Proteomes" id="UP001217485">
    <property type="component" value="Unassembled WGS sequence"/>
</dbReference>
<keyword evidence="3" id="KW-1185">Reference proteome</keyword>
<evidence type="ECO:0000259" key="1">
    <source>
        <dbReference type="Pfam" id="PF13788"/>
    </source>
</evidence>
<evidence type="ECO:0000313" key="2">
    <source>
        <dbReference type="EMBL" id="MDC0677297.1"/>
    </source>
</evidence>
<dbReference type="RefSeq" id="WP_272094061.1">
    <property type="nucleotide sequence ID" value="NZ_JAQNDK010000001.1"/>
</dbReference>
<evidence type="ECO:0000313" key="3">
    <source>
        <dbReference type="Proteomes" id="UP001217485"/>
    </source>
</evidence>
<proteinExistence type="predicted"/>